<feature type="compositionally biased region" description="Basic and acidic residues" evidence="1">
    <location>
        <begin position="342"/>
        <end position="351"/>
    </location>
</feature>
<sequence>MATGDRDDELVTAALCALEDYLDDQQQAMELLKQGFLKLTMARMSLPSNVLGEISYKDQFDAALSVKQESDGTLTVVRTAELLESSESDEENASTLKRRGGDTSTLGSSLRATMTTHATMEGNSISAQLSARYFRPGGVVRGVMQLYTTRDTADATTEIAYVVAQIHGHVSVDSNLLTVPVVPLASPRSASRHERENLEDSGSRSTFWDSKNGSLPDVNSFSGETGSCIFLSPPCALLSDVNIAPTPSELAAPHGREETMRRCRRDFAIALPSTICPTFRGTSARVFYVLSITAQGAAADSKPVSIHLPLDVYASEFYFGPTTLAAADEHHAEEDDTPTEGARFHSRYDPR</sequence>
<evidence type="ECO:0000256" key="1">
    <source>
        <dbReference type="SAM" id="MobiDB-lite"/>
    </source>
</evidence>
<feature type="region of interest" description="Disordered" evidence="1">
    <location>
        <begin position="186"/>
        <end position="206"/>
    </location>
</feature>
<accession>A0AAD5L605</accession>
<dbReference type="EMBL" id="JAKCXM010001694">
    <property type="protein sequence ID" value="KAJ0390737.1"/>
    <property type="molecule type" value="Genomic_DNA"/>
</dbReference>
<feature type="compositionally biased region" description="Basic and acidic residues" evidence="1">
    <location>
        <begin position="191"/>
        <end position="202"/>
    </location>
</feature>
<reference evidence="2" key="1">
    <citation type="submission" date="2021-12" db="EMBL/GenBank/DDBJ databases">
        <title>Prjna785345.</title>
        <authorList>
            <person name="Rujirawat T."/>
            <person name="Krajaejun T."/>
        </authorList>
    </citation>
    <scope>NUCLEOTIDE SEQUENCE</scope>
    <source>
        <strain evidence="2">Pi057C3</strain>
    </source>
</reference>
<evidence type="ECO:0000313" key="2">
    <source>
        <dbReference type="EMBL" id="KAJ0390737.1"/>
    </source>
</evidence>
<gene>
    <name evidence="2" type="ORF">P43SY_011722</name>
</gene>
<name>A0AAD5L605_PYTIN</name>
<feature type="region of interest" description="Disordered" evidence="1">
    <location>
        <begin position="328"/>
        <end position="351"/>
    </location>
</feature>
<protein>
    <submittedName>
        <fullName evidence="2">Uncharacterized protein</fullName>
    </submittedName>
</protein>
<dbReference type="InterPro" id="IPR014848">
    <property type="entry name" value="Rgp1"/>
</dbReference>
<proteinExistence type="predicted"/>
<dbReference type="AlphaFoldDB" id="A0AAD5L605"/>
<dbReference type="Proteomes" id="UP001209570">
    <property type="component" value="Unassembled WGS sequence"/>
</dbReference>
<comment type="caution">
    <text evidence="2">The sequence shown here is derived from an EMBL/GenBank/DDBJ whole genome shotgun (WGS) entry which is preliminary data.</text>
</comment>
<feature type="region of interest" description="Disordered" evidence="1">
    <location>
        <begin position="84"/>
        <end position="108"/>
    </location>
</feature>
<organism evidence="2 3">
    <name type="scientific">Pythium insidiosum</name>
    <name type="common">Pythiosis disease agent</name>
    <dbReference type="NCBI Taxonomy" id="114742"/>
    <lineage>
        <taxon>Eukaryota</taxon>
        <taxon>Sar</taxon>
        <taxon>Stramenopiles</taxon>
        <taxon>Oomycota</taxon>
        <taxon>Peronosporomycetes</taxon>
        <taxon>Pythiales</taxon>
        <taxon>Pythiaceae</taxon>
        <taxon>Pythium</taxon>
    </lineage>
</organism>
<dbReference type="PANTHER" id="PTHR12507">
    <property type="entry name" value="REDUCED GROWTH PHENOTYPE 1 RGP1, YEAST -RELATED"/>
    <property type="match status" value="1"/>
</dbReference>
<keyword evidence="3" id="KW-1185">Reference proteome</keyword>
<evidence type="ECO:0000313" key="3">
    <source>
        <dbReference type="Proteomes" id="UP001209570"/>
    </source>
</evidence>